<name>A0A4Y2HNX7_ARAVE</name>
<organism evidence="6 7">
    <name type="scientific">Araneus ventricosus</name>
    <name type="common">Orbweaver spider</name>
    <name type="synonym">Epeira ventricosa</name>
    <dbReference type="NCBI Taxonomy" id="182803"/>
    <lineage>
        <taxon>Eukaryota</taxon>
        <taxon>Metazoa</taxon>
        <taxon>Ecdysozoa</taxon>
        <taxon>Arthropoda</taxon>
        <taxon>Chelicerata</taxon>
        <taxon>Arachnida</taxon>
        <taxon>Araneae</taxon>
        <taxon>Araneomorphae</taxon>
        <taxon>Entelegynae</taxon>
        <taxon>Araneoidea</taxon>
        <taxon>Araneidae</taxon>
        <taxon>Araneus</taxon>
    </lineage>
</organism>
<protein>
    <recommendedName>
        <fullName evidence="3">long-chain-fatty-acid--CoA ligase</fullName>
        <ecNumber evidence="3">6.2.1.3</ecNumber>
    </recommendedName>
</protein>
<dbReference type="OrthoDB" id="6428606at2759"/>
<comment type="caution">
    <text evidence="6">The sequence shown here is derived from an EMBL/GenBank/DDBJ whole genome shotgun (WGS) entry which is preliminary data.</text>
</comment>
<reference evidence="6 7" key="1">
    <citation type="journal article" date="2019" name="Sci. Rep.">
        <title>Orb-weaving spider Araneus ventricosus genome elucidates the spidroin gene catalogue.</title>
        <authorList>
            <person name="Kono N."/>
            <person name="Nakamura H."/>
            <person name="Ohtoshi R."/>
            <person name="Moran D.A.P."/>
            <person name="Shinohara A."/>
            <person name="Yoshida Y."/>
            <person name="Fujiwara M."/>
            <person name="Mori M."/>
            <person name="Tomita M."/>
            <person name="Arakawa K."/>
        </authorList>
    </citation>
    <scope>NUCLEOTIDE SEQUENCE [LARGE SCALE GENOMIC DNA]</scope>
</reference>
<keyword evidence="2" id="KW-0276">Fatty acid metabolism</keyword>
<dbReference type="EC" id="6.2.1.3" evidence="3"/>
<dbReference type="GO" id="GO:0005783">
    <property type="term" value="C:endoplasmic reticulum"/>
    <property type="evidence" value="ECO:0007669"/>
    <property type="project" value="TreeGrafter"/>
</dbReference>
<dbReference type="GO" id="GO:0016020">
    <property type="term" value="C:membrane"/>
    <property type="evidence" value="ECO:0007669"/>
    <property type="project" value="TreeGrafter"/>
</dbReference>
<evidence type="ECO:0000256" key="2">
    <source>
        <dbReference type="ARBA" id="ARBA00022832"/>
    </source>
</evidence>
<dbReference type="InterPro" id="IPR000873">
    <property type="entry name" value="AMP-dep_synth/lig_dom"/>
</dbReference>
<accession>A0A4Y2HNX7</accession>
<feature type="region of interest" description="Disordered" evidence="4">
    <location>
        <begin position="1"/>
        <end position="20"/>
    </location>
</feature>
<feature type="domain" description="AMP-dependent synthetase/ligase" evidence="5">
    <location>
        <begin position="73"/>
        <end position="412"/>
    </location>
</feature>
<dbReference type="InterPro" id="IPR042099">
    <property type="entry name" value="ANL_N_sf"/>
</dbReference>
<dbReference type="Proteomes" id="UP000499080">
    <property type="component" value="Unassembled WGS sequence"/>
</dbReference>
<keyword evidence="7" id="KW-1185">Reference proteome</keyword>
<dbReference type="Pfam" id="PF00501">
    <property type="entry name" value="AMP-binding"/>
    <property type="match status" value="1"/>
</dbReference>
<sequence length="433" mass="47792">MVYPPTDISASEAEEQESVEIPCSGGARKSKLVTSGDTICFPYEDLKTAWDAVVRGHKLSGNGQCFGWRNFESSYSWITYGKFMKKAEDFGSGLEKIGLNPCPMSNVGIYAQNGIEWAIAQYGVWSRSSVVVPLYDTLGPDACTFIIKQAEIKIVICDKENKVRNLLKRKKETPLLQHIITTTTVNQELNTLASEKDIKLYTFNEIENLGEKYSTSVLPPQSSDAALICYTSGTTGVPKGVIMTHENLVSMCCAVNLALEKSSLTKEDTTLSYLPLAHIFGQFMHVWFLMIGARIGFFSGDINRLLEDIKILQPTVLPAVPRLLNKWYNKAQWLIRGKIGTDAYDENFISEASTISACKPFIDSLGGKLRIIISGGAPIYKNVVEFYTKIIGSKVLEIYGQTECAGPCSVNLLDSSYDGKYKNQHSPSSLAAS</sequence>
<dbReference type="PANTHER" id="PTHR43272:SF107">
    <property type="entry name" value="LONG-CHAIN-FATTY-ACID--COA LIGASE 5"/>
    <property type="match status" value="1"/>
</dbReference>
<gene>
    <name evidence="6" type="primary">ACSL1_13</name>
    <name evidence="6" type="ORF">AVEN_214376_1</name>
</gene>
<dbReference type="AlphaFoldDB" id="A0A4Y2HNX7"/>
<dbReference type="Gene3D" id="3.40.50.12780">
    <property type="entry name" value="N-terminal domain of ligase-like"/>
    <property type="match status" value="1"/>
</dbReference>
<evidence type="ECO:0000313" key="7">
    <source>
        <dbReference type="Proteomes" id="UP000499080"/>
    </source>
</evidence>
<dbReference type="InterPro" id="IPR020845">
    <property type="entry name" value="AMP-binding_CS"/>
</dbReference>
<dbReference type="GO" id="GO:0004467">
    <property type="term" value="F:long-chain fatty acid-CoA ligase activity"/>
    <property type="evidence" value="ECO:0007669"/>
    <property type="project" value="UniProtKB-EC"/>
</dbReference>
<dbReference type="PROSITE" id="PS00455">
    <property type="entry name" value="AMP_BINDING"/>
    <property type="match status" value="1"/>
</dbReference>
<dbReference type="EMBL" id="BGPR01002059">
    <property type="protein sequence ID" value="GBM67045.1"/>
    <property type="molecule type" value="Genomic_DNA"/>
</dbReference>
<evidence type="ECO:0000313" key="6">
    <source>
        <dbReference type="EMBL" id="GBM67045.1"/>
    </source>
</evidence>
<keyword evidence="1 6" id="KW-0436">Ligase</keyword>
<evidence type="ECO:0000256" key="1">
    <source>
        <dbReference type="ARBA" id="ARBA00022598"/>
    </source>
</evidence>
<proteinExistence type="predicted"/>
<dbReference type="PANTHER" id="PTHR43272">
    <property type="entry name" value="LONG-CHAIN-FATTY-ACID--COA LIGASE"/>
    <property type="match status" value="1"/>
</dbReference>
<dbReference type="SUPFAM" id="SSF56801">
    <property type="entry name" value="Acetyl-CoA synthetase-like"/>
    <property type="match status" value="1"/>
</dbReference>
<evidence type="ECO:0000259" key="5">
    <source>
        <dbReference type="Pfam" id="PF00501"/>
    </source>
</evidence>
<evidence type="ECO:0000256" key="3">
    <source>
        <dbReference type="ARBA" id="ARBA00026121"/>
    </source>
</evidence>
<keyword evidence="2" id="KW-0443">Lipid metabolism</keyword>
<evidence type="ECO:0000256" key="4">
    <source>
        <dbReference type="SAM" id="MobiDB-lite"/>
    </source>
</evidence>